<feature type="region of interest" description="Disordered" evidence="1">
    <location>
        <begin position="77"/>
        <end position="100"/>
    </location>
</feature>
<evidence type="ECO:0000313" key="2">
    <source>
        <dbReference type="EMBL" id="EDO29902.1"/>
    </source>
</evidence>
<protein>
    <submittedName>
        <fullName evidence="2">Uncharacterized protein</fullName>
    </submittedName>
</protein>
<proteinExistence type="predicted"/>
<dbReference type="EMBL" id="DS470227">
    <property type="protein sequence ID" value="EDO29902.1"/>
    <property type="molecule type" value="Genomic_DNA"/>
</dbReference>
<accession>A7T2B4</accession>
<gene>
    <name evidence="2" type="ORF">NEMVEDRAFT_v1g221303</name>
</gene>
<dbReference type="Proteomes" id="UP000001593">
    <property type="component" value="Unassembled WGS sequence"/>
</dbReference>
<reference evidence="2 3" key="1">
    <citation type="journal article" date="2007" name="Science">
        <title>Sea anemone genome reveals ancestral eumetazoan gene repertoire and genomic organization.</title>
        <authorList>
            <person name="Putnam N.H."/>
            <person name="Srivastava M."/>
            <person name="Hellsten U."/>
            <person name="Dirks B."/>
            <person name="Chapman J."/>
            <person name="Salamov A."/>
            <person name="Terry A."/>
            <person name="Shapiro H."/>
            <person name="Lindquist E."/>
            <person name="Kapitonov V.V."/>
            <person name="Jurka J."/>
            <person name="Genikhovich G."/>
            <person name="Grigoriev I.V."/>
            <person name="Lucas S.M."/>
            <person name="Steele R.E."/>
            <person name="Finnerty J.R."/>
            <person name="Technau U."/>
            <person name="Martindale M.Q."/>
            <person name="Rokhsar D.S."/>
        </authorList>
    </citation>
    <scope>NUCLEOTIDE SEQUENCE [LARGE SCALE GENOMIC DNA]</scope>
    <source>
        <strain evidence="3">CH2 X CH6</strain>
    </source>
</reference>
<dbReference type="HOGENOM" id="CLU_2309300_0_0_1"/>
<sequence length="100" mass="10081">MTLKRRPTENNKIQATYTVTFPSGSAATLKPIDDAVAQGNLGGLPVSGSPLPSAAPVSVDSPQLASYQAAVVPLPSGTPTANKHTPGTGEPLVPPATFSC</sequence>
<evidence type="ECO:0000256" key="1">
    <source>
        <dbReference type="SAM" id="MobiDB-lite"/>
    </source>
</evidence>
<name>A7T2B4_NEMVE</name>
<dbReference type="AlphaFoldDB" id="A7T2B4"/>
<dbReference type="InParanoid" id="A7T2B4"/>
<keyword evidence="3" id="KW-1185">Reference proteome</keyword>
<evidence type="ECO:0000313" key="3">
    <source>
        <dbReference type="Proteomes" id="UP000001593"/>
    </source>
</evidence>
<organism evidence="2 3">
    <name type="scientific">Nematostella vectensis</name>
    <name type="common">Starlet sea anemone</name>
    <dbReference type="NCBI Taxonomy" id="45351"/>
    <lineage>
        <taxon>Eukaryota</taxon>
        <taxon>Metazoa</taxon>
        <taxon>Cnidaria</taxon>
        <taxon>Anthozoa</taxon>
        <taxon>Hexacorallia</taxon>
        <taxon>Actiniaria</taxon>
        <taxon>Edwardsiidae</taxon>
        <taxon>Nematostella</taxon>
    </lineage>
</organism>